<reference evidence="5 6" key="1">
    <citation type="submission" date="2017-06" db="EMBL/GenBank/DDBJ databases">
        <title>Comparative genomic analysis of Ambrosia Fusariam Clade fungi.</title>
        <authorList>
            <person name="Stajich J.E."/>
            <person name="Carrillo J."/>
            <person name="Kijimoto T."/>
            <person name="Eskalen A."/>
            <person name="O'Donnell K."/>
            <person name="Kasson M."/>
        </authorList>
    </citation>
    <scope>NUCLEOTIDE SEQUENCE [LARGE SCALE GENOMIC DNA]</scope>
    <source>
        <strain evidence="5 6">NRRL62579</strain>
    </source>
</reference>
<feature type="compositionally biased region" description="Basic and acidic residues" evidence="4">
    <location>
        <begin position="11"/>
        <end position="24"/>
    </location>
</feature>
<evidence type="ECO:0000256" key="1">
    <source>
        <dbReference type="ARBA" id="ARBA00022737"/>
    </source>
</evidence>
<dbReference type="AlphaFoldDB" id="A0A428UB23"/>
<dbReference type="Gene3D" id="1.25.40.20">
    <property type="entry name" value="Ankyrin repeat-containing domain"/>
    <property type="match status" value="1"/>
</dbReference>
<evidence type="ECO:0000313" key="6">
    <source>
        <dbReference type="Proteomes" id="UP000287144"/>
    </source>
</evidence>
<dbReference type="Proteomes" id="UP000287144">
    <property type="component" value="Unassembled WGS sequence"/>
</dbReference>
<dbReference type="InterPro" id="IPR002110">
    <property type="entry name" value="Ankyrin_rpt"/>
</dbReference>
<evidence type="ECO:0000313" key="5">
    <source>
        <dbReference type="EMBL" id="RSM11480.1"/>
    </source>
</evidence>
<gene>
    <name evidence="5" type="ORF">CEP52_002973</name>
</gene>
<feature type="compositionally biased region" description="Low complexity" evidence="4">
    <location>
        <begin position="1"/>
        <end position="10"/>
    </location>
</feature>
<keyword evidence="6" id="KW-1185">Reference proteome</keyword>
<feature type="compositionally biased region" description="Low complexity" evidence="4">
    <location>
        <begin position="27"/>
        <end position="40"/>
    </location>
</feature>
<protein>
    <submittedName>
        <fullName evidence="5">Uncharacterized protein</fullName>
    </submittedName>
</protein>
<organism evidence="5 6">
    <name type="scientific">Fusarium oligoseptatum</name>
    <dbReference type="NCBI Taxonomy" id="2604345"/>
    <lineage>
        <taxon>Eukaryota</taxon>
        <taxon>Fungi</taxon>
        <taxon>Dikarya</taxon>
        <taxon>Ascomycota</taxon>
        <taxon>Pezizomycotina</taxon>
        <taxon>Sordariomycetes</taxon>
        <taxon>Hypocreomycetidae</taxon>
        <taxon>Hypocreales</taxon>
        <taxon>Nectriaceae</taxon>
        <taxon>Fusarium</taxon>
        <taxon>Fusarium solani species complex</taxon>
    </lineage>
</organism>
<dbReference type="InterPro" id="IPR036770">
    <property type="entry name" value="Ankyrin_rpt-contain_sf"/>
</dbReference>
<feature type="repeat" description="ANK" evidence="3">
    <location>
        <begin position="181"/>
        <end position="213"/>
    </location>
</feature>
<proteinExistence type="predicted"/>
<dbReference type="PROSITE" id="PS50088">
    <property type="entry name" value="ANK_REPEAT"/>
    <property type="match status" value="2"/>
</dbReference>
<dbReference type="PANTHER" id="PTHR24171">
    <property type="entry name" value="ANKYRIN REPEAT DOMAIN-CONTAINING PROTEIN 39-RELATED"/>
    <property type="match status" value="1"/>
</dbReference>
<evidence type="ECO:0000256" key="3">
    <source>
        <dbReference type="PROSITE-ProRule" id="PRU00023"/>
    </source>
</evidence>
<dbReference type="PANTHER" id="PTHR24171:SF9">
    <property type="entry name" value="ANKYRIN REPEAT DOMAIN-CONTAINING PROTEIN 39"/>
    <property type="match status" value="1"/>
</dbReference>
<dbReference type="Pfam" id="PF12796">
    <property type="entry name" value="Ank_2"/>
    <property type="match status" value="1"/>
</dbReference>
<dbReference type="PROSITE" id="PS50297">
    <property type="entry name" value="ANK_REP_REGION"/>
    <property type="match status" value="2"/>
</dbReference>
<dbReference type="SUPFAM" id="SSF48403">
    <property type="entry name" value="Ankyrin repeat"/>
    <property type="match status" value="1"/>
</dbReference>
<dbReference type="EMBL" id="NKCK01000018">
    <property type="protein sequence ID" value="RSM11480.1"/>
    <property type="molecule type" value="Genomic_DNA"/>
</dbReference>
<name>A0A428UB23_9HYPO</name>
<comment type="caution">
    <text evidence="5">The sequence shown here is derived from an EMBL/GenBank/DDBJ whole genome shotgun (WGS) entry which is preliminary data.</text>
</comment>
<feature type="compositionally biased region" description="Basic and acidic residues" evidence="4">
    <location>
        <begin position="45"/>
        <end position="61"/>
    </location>
</feature>
<feature type="region of interest" description="Disordered" evidence="4">
    <location>
        <begin position="1"/>
        <end position="75"/>
    </location>
</feature>
<evidence type="ECO:0000256" key="2">
    <source>
        <dbReference type="ARBA" id="ARBA00023043"/>
    </source>
</evidence>
<keyword evidence="1" id="KW-0677">Repeat</keyword>
<sequence length="275" mass="30287">MVKTTSTKPPKTTETETETSKTESEDSSSTTTEEASSSSTQQIFKEGDGKDAEKEASTSKTEEDDDSGASGSREMFTGGVIGLAVFAPGFNMAEDKGPSEEAQTAATSNKFFEYPPKLKSGEYLPEEYYPEVQDETELLALKDALSKGFDPNTIWLEEDVLEIFEVRDDESASNDRMDWKCWNTPLHRSLRSFDFESARLLVQHGADVNLLNSEGTTALQEAIERQNEKAVQFLVEHGADLSKDEAGDKAPWLMALASGNMNIFRPNGFGYPITS</sequence>
<dbReference type="SMART" id="SM00248">
    <property type="entry name" value="ANK"/>
    <property type="match status" value="2"/>
</dbReference>
<evidence type="ECO:0000256" key="4">
    <source>
        <dbReference type="SAM" id="MobiDB-lite"/>
    </source>
</evidence>
<accession>A0A428UB23</accession>
<keyword evidence="2 3" id="KW-0040">ANK repeat</keyword>
<feature type="repeat" description="ANK" evidence="3">
    <location>
        <begin position="214"/>
        <end position="246"/>
    </location>
</feature>